<proteinExistence type="predicted"/>
<sequence>MNLITKTKSITKMCYFCNRDVNFLLYHFYVSKNKQGGYPIEKIIITLSLASSLLIASTAFAANDNSSDRSNYVQMLNNCKAALKQSVGQDWKSHIEMMKAGNCPDCGMTAEECTMNME</sequence>
<evidence type="ECO:0000313" key="1">
    <source>
        <dbReference type="EMBL" id="PHJ37104.1"/>
    </source>
</evidence>
<comment type="caution">
    <text evidence="1">The sequence shown here is derived from an EMBL/GenBank/DDBJ whole genome shotgun (WGS) entry which is preliminary data.</text>
</comment>
<keyword evidence="2" id="KW-1185">Reference proteome</keyword>
<evidence type="ECO:0000313" key="2">
    <source>
        <dbReference type="Proteomes" id="UP000222564"/>
    </source>
</evidence>
<accession>A0A2C6MC49</accession>
<reference evidence="1 2" key="1">
    <citation type="submission" date="2013-09" db="EMBL/GenBank/DDBJ databases">
        <title>Biodegradation of hydrocarbons in the deep terrestrial subsurface : characterization of a microbial consortium composed of two Desulfotomaculum species originating from a deep geological formation.</title>
        <authorList>
            <person name="Aullo T."/>
            <person name="Berlendis S."/>
            <person name="Lascourreges J.-F."/>
            <person name="Dessort D."/>
            <person name="Saint-Laurent S."/>
            <person name="Schraauwers B."/>
            <person name="Mas J."/>
            <person name="Magot M."/>
            <person name="Ranchou-Peyruse A."/>
        </authorList>
    </citation>
    <scope>NUCLEOTIDE SEQUENCE [LARGE SCALE GENOMIC DNA]</scope>
    <source>
        <strain evidence="1 2">Bs107</strain>
    </source>
</reference>
<organism evidence="1 2">
    <name type="scientific">Desulforamulus profundi</name>
    <dbReference type="NCBI Taxonomy" id="1383067"/>
    <lineage>
        <taxon>Bacteria</taxon>
        <taxon>Bacillati</taxon>
        <taxon>Bacillota</taxon>
        <taxon>Clostridia</taxon>
        <taxon>Eubacteriales</taxon>
        <taxon>Peptococcaceae</taxon>
        <taxon>Desulforamulus</taxon>
    </lineage>
</organism>
<dbReference type="RefSeq" id="WP_099084004.1">
    <property type="nucleotide sequence ID" value="NZ_AWQQ01000117.1"/>
</dbReference>
<protein>
    <submittedName>
        <fullName evidence="1">Uncharacterized protein</fullName>
    </submittedName>
</protein>
<gene>
    <name evidence="1" type="ORF">P378_18460</name>
</gene>
<dbReference type="EMBL" id="AWQQ01000117">
    <property type="protein sequence ID" value="PHJ37104.1"/>
    <property type="molecule type" value="Genomic_DNA"/>
</dbReference>
<name>A0A2C6MC49_9FIRM</name>
<dbReference type="Proteomes" id="UP000222564">
    <property type="component" value="Unassembled WGS sequence"/>
</dbReference>
<dbReference type="AlphaFoldDB" id="A0A2C6MC49"/>